<keyword evidence="2" id="KW-1185">Reference proteome</keyword>
<comment type="caution">
    <text evidence="1">The sequence shown here is derived from an EMBL/GenBank/DDBJ whole genome shotgun (WGS) entry which is preliminary data.</text>
</comment>
<dbReference type="RefSeq" id="WP_084024781.1">
    <property type="nucleotide sequence ID" value="NZ_LQPE01000148.1"/>
</dbReference>
<name>A0A1X1XMR1_9MYCO</name>
<dbReference type="OrthoDB" id="4761974at2"/>
<reference evidence="1 2" key="1">
    <citation type="submission" date="2016-01" db="EMBL/GenBank/DDBJ databases">
        <title>The new phylogeny of the genus Mycobacterium.</title>
        <authorList>
            <person name="Tarcisio F."/>
            <person name="Conor M."/>
            <person name="Antonella G."/>
            <person name="Elisabetta G."/>
            <person name="Giulia F.S."/>
            <person name="Sara T."/>
            <person name="Anna F."/>
            <person name="Clotilde B."/>
            <person name="Roberto B."/>
            <person name="Veronica D.S."/>
            <person name="Fabio R."/>
            <person name="Monica P."/>
            <person name="Olivier J."/>
            <person name="Enrico T."/>
            <person name="Nicola S."/>
        </authorList>
    </citation>
    <scope>NUCLEOTIDE SEQUENCE [LARGE SCALE GENOMIC DNA]</scope>
    <source>
        <strain evidence="1 2">DSM 45166</strain>
    </source>
</reference>
<proteinExistence type="predicted"/>
<gene>
    <name evidence="1" type="ORF">AWC14_00545</name>
</gene>
<evidence type="ECO:0000313" key="2">
    <source>
        <dbReference type="Proteomes" id="UP000193487"/>
    </source>
</evidence>
<accession>A0A1X1XMR1</accession>
<dbReference type="AlphaFoldDB" id="A0A1X1XMR1"/>
<dbReference type="EMBL" id="LQPE01000148">
    <property type="protein sequence ID" value="ORW00142.1"/>
    <property type="molecule type" value="Genomic_DNA"/>
</dbReference>
<dbReference type="Proteomes" id="UP000193487">
    <property type="component" value="Unassembled WGS sequence"/>
</dbReference>
<evidence type="ECO:0000313" key="1">
    <source>
        <dbReference type="EMBL" id="ORW00142.1"/>
    </source>
</evidence>
<protein>
    <submittedName>
        <fullName evidence="1">Uncharacterized protein</fullName>
    </submittedName>
</protein>
<organism evidence="1 2">
    <name type="scientific">Mycobacterium kyorinense</name>
    <dbReference type="NCBI Taxonomy" id="487514"/>
    <lineage>
        <taxon>Bacteria</taxon>
        <taxon>Bacillati</taxon>
        <taxon>Actinomycetota</taxon>
        <taxon>Actinomycetes</taxon>
        <taxon>Mycobacteriales</taxon>
        <taxon>Mycobacteriaceae</taxon>
        <taxon>Mycobacterium</taxon>
    </lineage>
</organism>
<sequence>MAIPVFFTAELMPFQDIAGTVVDEALAALGNELKGFFDGKADFVIKDGHESVVGLTYDASATDPNLPVVIGTLVAGFRGVSEQEALTIAQTFSSKNFPRVTASLDQAAIVTHPTDAAAATTTSDA</sequence>